<organism evidence="4">
    <name type="scientific">Xanthomonas euvesicatoria pv. vesicatoria (strain 85-10)</name>
    <name type="common">Xanthomonas campestris pv. vesicatoria</name>
    <dbReference type="NCBI Taxonomy" id="316273"/>
    <lineage>
        <taxon>Bacteria</taxon>
        <taxon>Pseudomonadati</taxon>
        <taxon>Pseudomonadota</taxon>
        <taxon>Gammaproteobacteria</taxon>
        <taxon>Lysobacterales</taxon>
        <taxon>Lysobacteraceae</taxon>
        <taxon>Xanthomonas</taxon>
    </lineage>
</organism>
<keyword evidence="1" id="KW-0812">Transmembrane</keyword>
<sequence>MMIRNKRTWLAMATLLLVCLSLLTPFGAFAQDQMSGAPDVKTIAQNGTETANGVFTLIQSLVCLVGFIIVCIGVYGFYRVNKEKGQGQASIATSFVGCIVGVLMVMLPLTVGTLGKTVFGDQAGRPQRINITPQ</sequence>
<reference evidence="3 4" key="1">
    <citation type="journal article" date="2005" name="J. Bacteriol.">
        <title>Insights into genome plasticity and pathogenicity of the plant pathogenic Bacterium Xanthomonas campestris pv. vesicatoria revealed by the complete genome sequence.</title>
        <authorList>
            <person name="Thieme F."/>
            <person name="Koebnik R."/>
            <person name="Bekel T."/>
            <person name="Berger C."/>
            <person name="Boch J."/>
            <person name="Buettner D."/>
            <person name="Caldana C."/>
            <person name="Gaigalat L."/>
            <person name="Goesmann A."/>
            <person name="Kay S."/>
            <person name="Kirchner O."/>
            <person name="Lanz C."/>
            <person name="Linke B."/>
            <person name="McHardy A.C."/>
            <person name="Meyer F."/>
            <person name="Mittenhuber G."/>
            <person name="Nies D.H."/>
            <person name="Niesbach-Kloesgen U."/>
            <person name="Patschkowski T."/>
            <person name="Rueckert C."/>
            <person name="Rupp O."/>
            <person name="Schneicker S."/>
            <person name="Schuster S.C."/>
            <person name="Vorhoelter F.J."/>
            <person name="Weber E."/>
            <person name="Puehler A."/>
            <person name="Bonas U."/>
            <person name="Bartels D."/>
            <person name="Kaiser O."/>
        </authorList>
    </citation>
    <scope>NUCLEOTIDE SEQUENCE [LARGE SCALE GENOMIC DNA]</scope>
    <source>
        <strain evidence="3 4">85-10</strain>
        <plasmid evidence="3 4">pXCV183</plasmid>
    </source>
</reference>
<keyword evidence="1" id="KW-0472">Membrane</keyword>
<protein>
    <submittedName>
        <fullName evidence="3">Putative membrane protein</fullName>
    </submittedName>
</protein>
<proteinExistence type="predicted"/>
<accession>Q3BZT9</accession>
<feature type="transmembrane region" description="Helical" evidence="1">
    <location>
        <begin position="90"/>
        <end position="111"/>
    </location>
</feature>
<keyword evidence="2" id="KW-0732">Signal</keyword>
<evidence type="ECO:0000313" key="3">
    <source>
        <dbReference type="EMBL" id="CAJ19977.1"/>
    </source>
</evidence>
<keyword evidence="1" id="KW-1133">Transmembrane helix</keyword>
<feature type="chain" id="PRO_5004224854" evidence="2">
    <location>
        <begin position="31"/>
        <end position="134"/>
    </location>
</feature>
<keyword evidence="3" id="KW-0614">Plasmid</keyword>
<feature type="signal peptide" evidence="2">
    <location>
        <begin position="1"/>
        <end position="30"/>
    </location>
</feature>
<evidence type="ECO:0000256" key="1">
    <source>
        <dbReference type="SAM" id="Phobius"/>
    </source>
</evidence>
<dbReference type="Proteomes" id="UP000007069">
    <property type="component" value="Plasmid pXCV183"/>
</dbReference>
<geneLocation type="plasmid" evidence="3 4">
    <name>pXCV183</name>
</geneLocation>
<dbReference type="EMBL" id="AM039951">
    <property type="protein sequence ID" value="CAJ19977.1"/>
    <property type="molecule type" value="Genomic_DNA"/>
</dbReference>
<dbReference type="KEGG" id="xcv:XCVd0165"/>
<gene>
    <name evidence="3" type="ordered locus">XCVd0165</name>
</gene>
<evidence type="ECO:0000313" key="4">
    <source>
        <dbReference type="Proteomes" id="UP000007069"/>
    </source>
</evidence>
<name>Q3BZT9_XANE5</name>
<feature type="transmembrane region" description="Helical" evidence="1">
    <location>
        <begin position="54"/>
        <end position="78"/>
    </location>
</feature>
<evidence type="ECO:0000256" key="2">
    <source>
        <dbReference type="SAM" id="SignalP"/>
    </source>
</evidence>
<dbReference type="HOGENOM" id="CLU_1905932_0_0_6"/>
<dbReference type="AlphaFoldDB" id="Q3BZT9"/>